<dbReference type="InterPro" id="IPR021436">
    <property type="entry name" value="DUF3085"/>
</dbReference>
<sequence>MDALQTGCVHINIMLIFSAKDLKPVLQEARKNHCGVVLVKGHGVYIMSEIGELTPRGRKVAYAKGCHPDKDEAWWETARAEVGGDDSGESIDLTESMINRILNEGKSLYITASNEVFNIGC</sequence>
<reference evidence="1" key="1">
    <citation type="journal article" date="2018" name="Genome Biol.">
        <title>SKESA: strategic k-mer extension for scrupulous assemblies.</title>
        <authorList>
            <person name="Souvorov A."/>
            <person name="Agarwala R."/>
            <person name="Lipman D.J."/>
        </authorList>
    </citation>
    <scope>NUCLEOTIDE SEQUENCE</scope>
    <source>
        <strain evidence="1">MA.CK_98/00011163</strain>
    </source>
</reference>
<comment type="caution">
    <text evidence="1">The sequence shown here is derived from an EMBL/GenBank/DDBJ whole genome shotgun (WGS) entry which is preliminary data.</text>
</comment>
<name>A0A747SRU1_SALER</name>
<evidence type="ECO:0000313" key="1">
    <source>
        <dbReference type="EMBL" id="HAF4697607.1"/>
    </source>
</evidence>
<dbReference type="EMBL" id="DAAVHS010000002">
    <property type="protein sequence ID" value="HAF4697607.1"/>
    <property type="molecule type" value="Genomic_DNA"/>
</dbReference>
<protein>
    <submittedName>
        <fullName evidence="1">DUF3085 domain-containing protein</fullName>
    </submittedName>
</protein>
<gene>
    <name evidence="1" type="ORF">G8O00_000963</name>
</gene>
<dbReference type="Pfam" id="PF11284">
    <property type="entry name" value="DUF3085"/>
    <property type="match status" value="1"/>
</dbReference>
<proteinExistence type="predicted"/>
<organism evidence="1">
    <name type="scientific">Salmonella enterica</name>
    <name type="common">Salmonella choleraesuis</name>
    <dbReference type="NCBI Taxonomy" id="28901"/>
    <lineage>
        <taxon>Bacteria</taxon>
        <taxon>Pseudomonadati</taxon>
        <taxon>Pseudomonadota</taxon>
        <taxon>Gammaproteobacteria</taxon>
        <taxon>Enterobacterales</taxon>
        <taxon>Enterobacteriaceae</taxon>
        <taxon>Salmonella</taxon>
    </lineage>
</organism>
<accession>A0A747SRU1</accession>
<reference evidence="1" key="2">
    <citation type="submission" date="2020-02" db="EMBL/GenBank/DDBJ databases">
        <authorList>
            <consortium name="NCBI Pathogen Detection Project"/>
        </authorList>
    </citation>
    <scope>NUCLEOTIDE SEQUENCE</scope>
    <source>
        <strain evidence="1">MA.CK_98/00011163</strain>
    </source>
</reference>
<dbReference type="AlphaFoldDB" id="A0A747SRU1"/>